<evidence type="ECO:0000313" key="2">
    <source>
        <dbReference type="EMBL" id="RHW29402.1"/>
    </source>
</evidence>
<dbReference type="Proteomes" id="UP000285456">
    <property type="component" value="Unassembled WGS sequence"/>
</dbReference>
<dbReference type="GO" id="GO:0097311">
    <property type="term" value="C:bacterial biofilm matrix"/>
    <property type="evidence" value="ECO:0007669"/>
    <property type="project" value="InterPro"/>
</dbReference>
<comment type="caution">
    <text evidence="2">The sequence shown here is derived from an EMBL/GenBank/DDBJ whole genome shotgun (WGS) entry which is preliminary data.</text>
</comment>
<keyword evidence="3" id="KW-1185">Reference proteome</keyword>
<name>A0A417Y9N3_9BACI</name>
<accession>A0A417Y9N3</accession>
<proteinExistence type="predicted"/>
<evidence type="ECO:0000313" key="3">
    <source>
        <dbReference type="Proteomes" id="UP000285456"/>
    </source>
</evidence>
<feature type="compositionally biased region" description="Basic and acidic residues" evidence="1">
    <location>
        <begin position="179"/>
        <end position="210"/>
    </location>
</feature>
<sequence length="289" mass="32641">MRMSRLNKFKQKNQLLFLLLKVSLIWYVLLFSINYVTSDTAAHFTNSKETSGDVTIGTWEDPDSYLRFTSKGNDNIKACKAVKISTDIKNTGPGDMKESSSYHVYYIENGNPEKHGKKLKLGKGEGVIPPLDKGKSTKLNFQASSPGVYVFTTKEIAGDSSSKTIWSKWIKINCPSSKTADKEENPLDKSTENTEEKESKPQTNETKDNGVKQVESESTVEETESTEEKKEDKSKEDKDKEEKVIEEEVETEVEEVKEEANASVKSKEQNLKEAENKEEITNEQEGEKE</sequence>
<feature type="compositionally biased region" description="Acidic residues" evidence="1">
    <location>
        <begin position="244"/>
        <end position="257"/>
    </location>
</feature>
<evidence type="ECO:0000256" key="1">
    <source>
        <dbReference type="SAM" id="MobiDB-lite"/>
    </source>
</evidence>
<dbReference type="NCBIfam" id="TIGR04087">
    <property type="entry name" value="YqxM_for_SipW"/>
    <property type="match status" value="1"/>
</dbReference>
<feature type="compositionally biased region" description="Basic and acidic residues" evidence="1">
    <location>
        <begin position="265"/>
        <end position="289"/>
    </location>
</feature>
<dbReference type="EMBL" id="QWEH01000027">
    <property type="protein sequence ID" value="RHW29402.1"/>
    <property type="molecule type" value="Genomic_DNA"/>
</dbReference>
<feature type="compositionally biased region" description="Basic and acidic residues" evidence="1">
    <location>
        <begin position="226"/>
        <end position="243"/>
    </location>
</feature>
<dbReference type="AlphaFoldDB" id="A0A417Y9N3"/>
<dbReference type="InterPro" id="IPR023848">
    <property type="entry name" value="TasA"/>
</dbReference>
<feature type="region of interest" description="Disordered" evidence="1">
    <location>
        <begin position="177"/>
        <end position="289"/>
    </location>
</feature>
<gene>
    <name evidence="2" type="primary">tapA</name>
    <name evidence="2" type="ORF">D1B32_22315</name>
</gene>
<protein>
    <submittedName>
        <fullName evidence="2">Amyloid fiber anchoring/assembly protein TapA</fullName>
    </submittedName>
</protein>
<organism evidence="2 3">
    <name type="scientific">Oceanobacillus profundus</name>
    <dbReference type="NCBI Taxonomy" id="372463"/>
    <lineage>
        <taxon>Bacteria</taxon>
        <taxon>Bacillati</taxon>
        <taxon>Bacillota</taxon>
        <taxon>Bacilli</taxon>
        <taxon>Bacillales</taxon>
        <taxon>Bacillaceae</taxon>
        <taxon>Oceanobacillus</taxon>
    </lineage>
</organism>
<reference evidence="2 3" key="1">
    <citation type="journal article" date="2007" name="Int. J. Syst. Evol. Microbiol.">
        <title>Oceanobacillus profundus sp. nov., isolated from a deep-sea sediment core.</title>
        <authorList>
            <person name="Kim Y.G."/>
            <person name="Choi D.H."/>
            <person name="Hyun S."/>
            <person name="Cho B.C."/>
        </authorList>
    </citation>
    <scope>NUCLEOTIDE SEQUENCE [LARGE SCALE GENOMIC DNA]</scope>
    <source>
        <strain evidence="2 3">DSM 18246</strain>
    </source>
</reference>